<reference evidence="4 5" key="1">
    <citation type="submission" date="2016-08" db="EMBL/GenBank/DDBJ databases">
        <authorList>
            <person name="Seilhamer J.J."/>
        </authorList>
    </citation>
    <scope>NUCLEOTIDE SEQUENCE [LARGE SCALE GENOMIC DNA]</scope>
    <source>
        <strain evidence="4 5">HBR26</strain>
    </source>
</reference>
<dbReference type="Proteomes" id="UP000198723">
    <property type="component" value="Unassembled WGS sequence"/>
</dbReference>
<dbReference type="InterPro" id="IPR002938">
    <property type="entry name" value="FAD-bd"/>
</dbReference>
<accession>A0A1C3Y526</accession>
<evidence type="ECO:0000259" key="3">
    <source>
        <dbReference type="Pfam" id="PF01494"/>
    </source>
</evidence>
<gene>
    <name evidence="4" type="ORF">GA0061105_107208</name>
</gene>
<dbReference type="AlphaFoldDB" id="A0A1C3Y526"/>
<evidence type="ECO:0000256" key="2">
    <source>
        <dbReference type="ARBA" id="ARBA00023033"/>
    </source>
</evidence>
<dbReference type="PRINTS" id="PR00420">
    <property type="entry name" value="RNGMNOXGNASE"/>
</dbReference>
<dbReference type="Pfam" id="PF01494">
    <property type="entry name" value="FAD_binding_3"/>
    <property type="match status" value="1"/>
</dbReference>
<dbReference type="PANTHER" id="PTHR13789">
    <property type="entry name" value="MONOOXYGENASE"/>
    <property type="match status" value="1"/>
</dbReference>
<dbReference type="PANTHER" id="PTHR13789:SF309">
    <property type="entry name" value="PUTATIVE (AFU_ORTHOLOGUE AFUA_6G14510)-RELATED"/>
    <property type="match status" value="1"/>
</dbReference>
<feature type="domain" description="FAD-binding" evidence="3">
    <location>
        <begin position="6"/>
        <end position="341"/>
    </location>
</feature>
<dbReference type="InterPro" id="IPR036188">
    <property type="entry name" value="FAD/NAD-bd_sf"/>
</dbReference>
<organism evidence="4 5">
    <name type="scientific">Rhizobium aethiopicum</name>
    <dbReference type="NCBI Taxonomy" id="1138170"/>
    <lineage>
        <taxon>Bacteria</taxon>
        <taxon>Pseudomonadati</taxon>
        <taxon>Pseudomonadota</taxon>
        <taxon>Alphaproteobacteria</taxon>
        <taxon>Hyphomicrobiales</taxon>
        <taxon>Rhizobiaceae</taxon>
        <taxon>Rhizobium/Agrobacterium group</taxon>
        <taxon>Rhizobium</taxon>
    </lineage>
</organism>
<dbReference type="InterPro" id="IPR050493">
    <property type="entry name" value="FAD-dep_Monooxygenase_BioMet"/>
</dbReference>
<dbReference type="GO" id="GO:0071949">
    <property type="term" value="F:FAD binding"/>
    <property type="evidence" value="ECO:0007669"/>
    <property type="project" value="InterPro"/>
</dbReference>
<dbReference type="STRING" id="1138170.GA0061105_107208"/>
<name>A0A1C3Y526_9HYPH</name>
<proteinExistence type="predicted"/>
<evidence type="ECO:0000256" key="1">
    <source>
        <dbReference type="ARBA" id="ARBA00023002"/>
    </source>
</evidence>
<sequence>MGDRRKALVIGGGIAGMAAAISLREAGLDVHLCDQDPQWRVYGAGITITGPTLRAMGRLGILEAVLERGYAADGIDICSAEGKPLFQLDTRGEALGAIPSAGGILRPVLHGIMSERLLALAPEIRLGVTVEEIDWQGDLAHVHFSKGESTVYDLVVGADGIYSRTRQQMFAEAPAPRYAGQMCWRLMMARHPEIRRRTFFLGGPAKVGLNPVAPDQMYMFYLEAQPEPVWREEANQHEVLRELLHDYGGVLKEIAQGLTAGSNIICRPLETVLAGESWVRANTVLIGDAAHATTPQLASGAGMGIEDGLVLGEEMARNMYVPTALQSFMRRRYDRCKLVVDSSLEISRLERERAAPQAQTAIVEKALAALSEEF</sequence>
<evidence type="ECO:0000313" key="5">
    <source>
        <dbReference type="Proteomes" id="UP000198723"/>
    </source>
</evidence>
<keyword evidence="1" id="KW-0560">Oxidoreductase</keyword>
<dbReference type="Gene3D" id="3.50.50.60">
    <property type="entry name" value="FAD/NAD(P)-binding domain"/>
    <property type="match status" value="1"/>
</dbReference>
<dbReference type="NCBIfam" id="NF005313">
    <property type="entry name" value="PRK06847.1"/>
    <property type="match status" value="1"/>
</dbReference>
<dbReference type="GO" id="GO:0004497">
    <property type="term" value="F:monooxygenase activity"/>
    <property type="evidence" value="ECO:0007669"/>
    <property type="project" value="UniProtKB-KW"/>
</dbReference>
<protein>
    <submittedName>
        <fullName evidence="4">2-polyprenyl-6-methoxyphenol hydroxylase</fullName>
    </submittedName>
</protein>
<dbReference type="SUPFAM" id="SSF51905">
    <property type="entry name" value="FAD/NAD(P)-binding domain"/>
    <property type="match status" value="1"/>
</dbReference>
<keyword evidence="2" id="KW-0503">Monooxygenase</keyword>
<evidence type="ECO:0000313" key="4">
    <source>
        <dbReference type="EMBL" id="SCB59519.1"/>
    </source>
</evidence>
<dbReference type="RefSeq" id="WP_092751695.1">
    <property type="nucleotide sequence ID" value="NZ_FMAJ01000007.1"/>
</dbReference>
<dbReference type="EMBL" id="FMAJ01000007">
    <property type="protein sequence ID" value="SCB59519.1"/>
    <property type="molecule type" value="Genomic_DNA"/>
</dbReference>